<proteinExistence type="predicted"/>
<keyword evidence="1" id="KW-0732">Signal</keyword>
<protein>
    <submittedName>
        <fullName evidence="2">Uncharacterized protein</fullName>
    </submittedName>
</protein>
<reference evidence="2 3" key="1">
    <citation type="submission" date="2020-06" db="EMBL/GenBank/DDBJ databases">
        <title>REHAB project genomes.</title>
        <authorList>
            <person name="Shaw L.P."/>
        </authorList>
    </citation>
    <scope>NUCLEOTIDE SEQUENCE [LARGE SCALE GENOMIC DNA]</scope>
    <source>
        <strain evidence="2 3">RHBSTW-00604</strain>
    </source>
</reference>
<gene>
    <name evidence="2" type="ORF">HV245_23805</name>
</gene>
<evidence type="ECO:0000313" key="3">
    <source>
        <dbReference type="Proteomes" id="UP000518474"/>
    </source>
</evidence>
<sequence>MNKMLKRKLALILLFLSTSVCGSNLYVFESGESLVTDVLTGTVLYRGAPSVGNSTNISTITTSYTMCPPTTFELETDLAGVIRFPDYNGSGDSGRIHLNLHPGGYSSYYDLDEYRLIGNGSIVQERRWKDLSCSGSLKTRKTALGAVCGVTARLMESSATEDTVYTSMQLTATGEDADQKQRKFRTTCTYKWKRAPLETAVQVKPEVLNLTGKVGERVLGNFDVILTAPFSNTPSPRLTWDRVEGGESGCEVRLWGNYGNWNAGEWRWVNYGDVIHVTAAVTSNKPQVCTKKLNWTVEIM</sequence>
<name>A0A7W3G1K7_9ESCH</name>
<dbReference type="Proteomes" id="UP000518474">
    <property type="component" value="Unassembled WGS sequence"/>
</dbReference>
<comment type="caution">
    <text evidence="2">The sequence shown here is derived from an EMBL/GenBank/DDBJ whole genome shotgun (WGS) entry which is preliminary data.</text>
</comment>
<feature type="signal peptide" evidence="1">
    <location>
        <begin position="1"/>
        <end position="22"/>
    </location>
</feature>
<evidence type="ECO:0000313" key="2">
    <source>
        <dbReference type="EMBL" id="MBA7901123.1"/>
    </source>
</evidence>
<dbReference type="EMBL" id="JABXPT010000029">
    <property type="protein sequence ID" value="MBA7901123.1"/>
    <property type="molecule type" value="Genomic_DNA"/>
</dbReference>
<accession>A0A7W3G1K7</accession>
<organism evidence="2 3">
    <name type="scientific">Escherichia marmotae</name>
    <dbReference type="NCBI Taxonomy" id="1499973"/>
    <lineage>
        <taxon>Bacteria</taxon>
        <taxon>Pseudomonadati</taxon>
        <taxon>Pseudomonadota</taxon>
        <taxon>Gammaproteobacteria</taxon>
        <taxon>Enterobacterales</taxon>
        <taxon>Enterobacteriaceae</taxon>
        <taxon>Escherichia</taxon>
    </lineage>
</organism>
<dbReference type="RefSeq" id="WP_135403498.1">
    <property type="nucleotide sequence ID" value="NZ_CP056698.1"/>
</dbReference>
<feature type="chain" id="PRO_5031234377" evidence="1">
    <location>
        <begin position="23"/>
        <end position="300"/>
    </location>
</feature>
<evidence type="ECO:0000256" key="1">
    <source>
        <dbReference type="SAM" id="SignalP"/>
    </source>
</evidence>
<dbReference type="AlphaFoldDB" id="A0A7W3G1K7"/>